<keyword evidence="2" id="KW-1185">Reference proteome</keyword>
<evidence type="ECO:0000313" key="1">
    <source>
        <dbReference type="EMBL" id="KAG6471460.1"/>
    </source>
</evidence>
<sequence>MRGRDAHRSVGRSLGGGRCGSMSSCHPFLSLICQFYCMTMRMNIDCDGCYRKIRRALLQIQDLESHLIEKKQSRVSVRGVFIPQEIAIRIRQKTNRRVEILEIKEMDVSHEISSSTTVAQRPPQVN</sequence>
<reference evidence="1 2" key="1">
    <citation type="submission" date="2020-08" db="EMBL/GenBank/DDBJ databases">
        <title>Plant Genome Project.</title>
        <authorList>
            <person name="Zhang R.-G."/>
        </authorList>
    </citation>
    <scope>NUCLEOTIDE SEQUENCE [LARGE SCALE GENOMIC DNA]</scope>
    <source>
        <tissue evidence="1">Rhizome</tissue>
    </source>
</reference>
<dbReference type="AlphaFoldDB" id="A0A8J5C3D9"/>
<organism evidence="1 2">
    <name type="scientific">Zingiber officinale</name>
    <name type="common">Ginger</name>
    <name type="synonym">Amomum zingiber</name>
    <dbReference type="NCBI Taxonomy" id="94328"/>
    <lineage>
        <taxon>Eukaryota</taxon>
        <taxon>Viridiplantae</taxon>
        <taxon>Streptophyta</taxon>
        <taxon>Embryophyta</taxon>
        <taxon>Tracheophyta</taxon>
        <taxon>Spermatophyta</taxon>
        <taxon>Magnoliopsida</taxon>
        <taxon>Liliopsida</taxon>
        <taxon>Zingiberales</taxon>
        <taxon>Zingiberaceae</taxon>
        <taxon>Zingiber</taxon>
    </lineage>
</organism>
<dbReference type="PANTHER" id="PTHR47294:SF3">
    <property type="entry name" value="OS08G0431150 PROTEIN"/>
    <property type="match status" value="1"/>
</dbReference>
<dbReference type="EMBL" id="JACMSC010000020">
    <property type="protein sequence ID" value="KAG6471460.1"/>
    <property type="molecule type" value="Genomic_DNA"/>
</dbReference>
<dbReference type="GO" id="GO:0046872">
    <property type="term" value="F:metal ion binding"/>
    <property type="evidence" value="ECO:0007669"/>
    <property type="project" value="InterPro"/>
</dbReference>
<dbReference type="Proteomes" id="UP000734854">
    <property type="component" value="Unassembled WGS sequence"/>
</dbReference>
<gene>
    <name evidence="1" type="ORF">ZIOFF_068902</name>
</gene>
<comment type="caution">
    <text evidence="1">The sequence shown here is derived from an EMBL/GenBank/DDBJ whole genome shotgun (WGS) entry which is preliminary data.</text>
</comment>
<dbReference type="SUPFAM" id="SSF55008">
    <property type="entry name" value="HMA, heavy metal-associated domain"/>
    <property type="match status" value="1"/>
</dbReference>
<name>A0A8J5C3D9_ZINOF</name>
<evidence type="ECO:0000313" key="2">
    <source>
        <dbReference type="Proteomes" id="UP000734854"/>
    </source>
</evidence>
<dbReference type="PANTHER" id="PTHR47294">
    <property type="entry name" value="OS08G0431150 PROTEIN"/>
    <property type="match status" value="1"/>
</dbReference>
<protein>
    <submittedName>
        <fullName evidence="1">Uncharacterized protein</fullName>
    </submittedName>
</protein>
<dbReference type="Gene3D" id="3.30.70.100">
    <property type="match status" value="1"/>
</dbReference>
<proteinExistence type="predicted"/>
<dbReference type="InterPro" id="IPR036163">
    <property type="entry name" value="HMA_dom_sf"/>
</dbReference>
<accession>A0A8J5C3D9</accession>